<dbReference type="InterPro" id="IPR027417">
    <property type="entry name" value="P-loop_NTPase"/>
</dbReference>
<dbReference type="InterPro" id="IPR030393">
    <property type="entry name" value="G_ENGB_dom"/>
</dbReference>
<dbReference type="GO" id="GO:0005829">
    <property type="term" value="C:cytosol"/>
    <property type="evidence" value="ECO:0007669"/>
    <property type="project" value="TreeGrafter"/>
</dbReference>
<reference evidence="12 13" key="1">
    <citation type="submission" date="2016-08" db="EMBL/GenBank/DDBJ databases">
        <title>Identification and validation of antigenic proteins from Pajaroellobacter abortibovis using de-novo genome sequence assembly and reverse vaccinology.</title>
        <authorList>
            <person name="Welly B.T."/>
            <person name="Miller M.R."/>
            <person name="Stott J.L."/>
            <person name="Blanchard M.T."/>
            <person name="Islas-Trejo A.D."/>
            <person name="O'Rourke S.M."/>
            <person name="Young A.E."/>
            <person name="Medrano J.F."/>
            <person name="Van Eenennaam A.L."/>
        </authorList>
    </citation>
    <scope>NUCLEOTIDE SEQUENCE [LARGE SCALE GENOMIC DNA]</scope>
    <source>
        <strain evidence="12 13">BTF92-0548A/99-0131</strain>
    </source>
</reference>
<dbReference type="SUPFAM" id="SSF52540">
    <property type="entry name" value="P-loop containing nucleoside triphosphate hydrolases"/>
    <property type="match status" value="1"/>
</dbReference>
<keyword evidence="6" id="KW-0460">Magnesium</keyword>
<protein>
    <recommendedName>
        <fullName evidence="10">Probable GTP-binding protein EngB</fullName>
    </recommendedName>
</protein>
<dbReference type="PROSITE" id="PS51706">
    <property type="entry name" value="G_ENGB"/>
    <property type="match status" value="1"/>
</dbReference>
<dbReference type="HAMAP" id="MF_00321">
    <property type="entry name" value="GTPase_EngB"/>
    <property type="match status" value="1"/>
</dbReference>
<dbReference type="Proteomes" id="UP000185544">
    <property type="component" value="Chromosome"/>
</dbReference>
<dbReference type="GO" id="GO:0046872">
    <property type="term" value="F:metal ion binding"/>
    <property type="evidence" value="ECO:0007669"/>
    <property type="project" value="UniProtKB-KW"/>
</dbReference>
<evidence type="ECO:0000256" key="3">
    <source>
        <dbReference type="ARBA" id="ARBA00022618"/>
    </source>
</evidence>
<organism evidence="12 13">
    <name type="scientific">Pajaroellobacter abortibovis</name>
    <dbReference type="NCBI Taxonomy" id="1882918"/>
    <lineage>
        <taxon>Bacteria</taxon>
        <taxon>Pseudomonadati</taxon>
        <taxon>Myxococcota</taxon>
        <taxon>Polyangia</taxon>
        <taxon>Polyangiales</taxon>
        <taxon>Polyangiaceae</taxon>
    </lineage>
</organism>
<evidence type="ECO:0000256" key="4">
    <source>
        <dbReference type="ARBA" id="ARBA00022723"/>
    </source>
</evidence>
<keyword evidence="13" id="KW-1185">Reference proteome</keyword>
<keyword evidence="5 10" id="KW-0547">Nucleotide-binding</keyword>
<keyword evidence="9 10" id="KW-0131">Cell cycle</keyword>
<evidence type="ECO:0000313" key="12">
    <source>
        <dbReference type="EMBL" id="APS00315.1"/>
    </source>
</evidence>
<dbReference type="InterPro" id="IPR006073">
    <property type="entry name" value="GTP-bd"/>
</dbReference>
<dbReference type="Gene3D" id="3.40.50.300">
    <property type="entry name" value="P-loop containing nucleotide triphosphate hydrolases"/>
    <property type="match status" value="1"/>
</dbReference>
<dbReference type="OrthoDB" id="9804921at2"/>
<accession>A0A1L6MY33</accession>
<dbReference type="PANTHER" id="PTHR11649:SF13">
    <property type="entry name" value="ENGB-TYPE G DOMAIN-CONTAINING PROTEIN"/>
    <property type="match status" value="1"/>
</dbReference>
<evidence type="ECO:0000256" key="2">
    <source>
        <dbReference type="ARBA" id="ARBA00009638"/>
    </source>
</evidence>
<dbReference type="CDD" id="cd01876">
    <property type="entry name" value="YihA_EngB"/>
    <property type="match status" value="1"/>
</dbReference>
<evidence type="ECO:0000256" key="5">
    <source>
        <dbReference type="ARBA" id="ARBA00022741"/>
    </source>
</evidence>
<proteinExistence type="inferred from homology"/>
<comment type="function">
    <text evidence="10">Necessary for normal cell division and for the maintenance of normal septation.</text>
</comment>
<evidence type="ECO:0000256" key="8">
    <source>
        <dbReference type="ARBA" id="ARBA00023210"/>
    </source>
</evidence>
<name>A0A1L6MY33_9BACT</name>
<gene>
    <name evidence="10" type="primary">engB</name>
    <name evidence="12" type="ORF">BCY86_06205</name>
</gene>
<evidence type="ECO:0000256" key="6">
    <source>
        <dbReference type="ARBA" id="ARBA00022842"/>
    </source>
</evidence>
<dbReference type="RefSeq" id="WP_075276979.1">
    <property type="nucleotide sequence ID" value="NZ_CP016908.1"/>
</dbReference>
<keyword evidence="4" id="KW-0479">Metal-binding</keyword>
<evidence type="ECO:0000256" key="7">
    <source>
        <dbReference type="ARBA" id="ARBA00023134"/>
    </source>
</evidence>
<evidence type="ECO:0000313" key="13">
    <source>
        <dbReference type="Proteomes" id="UP000185544"/>
    </source>
</evidence>
<dbReference type="InterPro" id="IPR019987">
    <property type="entry name" value="GTP-bd_ribosome_bio_YsxC"/>
</dbReference>
<evidence type="ECO:0000256" key="1">
    <source>
        <dbReference type="ARBA" id="ARBA00001946"/>
    </source>
</evidence>
<keyword evidence="7 10" id="KW-0342">GTP-binding</keyword>
<comment type="similarity">
    <text evidence="2 10">Belongs to the TRAFAC class TrmE-Era-EngA-EngB-Septin-like GTPase superfamily. EngB GTPase family.</text>
</comment>
<dbReference type="STRING" id="1882918.BCY86_06205"/>
<dbReference type="EMBL" id="CP016908">
    <property type="protein sequence ID" value="APS00315.1"/>
    <property type="molecule type" value="Genomic_DNA"/>
</dbReference>
<dbReference type="KEGG" id="pabo:BCY86_06205"/>
<evidence type="ECO:0000256" key="10">
    <source>
        <dbReference type="HAMAP-Rule" id="MF_00321"/>
    </source>
</evidence>
<dbReference type="AlphaFoldDB" id="A0A1L6MY33"/>
<dbReference type="NCBIfam" id="TIGR03598">
    <property type="entry name" value="GTPase_YsxC"/>
    <property type="match status" value="1"/>
</dbReference>
<sequence length="214" mass="23756">MIVKKAVFLAGVASPKDLLPPMEDEVAFAGRSNVGKSSLLNRMMERKDLARVSKKPGCTRHIHFFAVQRQDGDAVRFVDLPGYGYAHVSKTEKATWGPLLESYLSSRANLRALILLVDVRRGIKEEEEALISFIQEAREPGLPPIALIPVATKLDKLAFAKRKLAMRVLYKQFPQKWVGISSISGEGQDLLWQRIQTSLSGTTASTVRMGSSIY</sequence>
<keyword evidence="8 10" id="KW-0717">Septation</keyword>
<comment type="cofactor">
    <cofactor evidence="1">
        <name>Mg(2+)</name>
        <dbReference type="ChEBI" id="CHEBI:18420"/>
    </cofactor>
</comment>
<dbReference type="PANTHER" id="PTHR11649">
    <property type="entry name" value="MSS1/TRME-RELATED GTP-BINDING PROTEIN"/>
    <property type="match status" value="1"/>
</dbReference>
<feature type="domain" description="EngB-type G" evidence="11">
    <location>
        <begin position="22"/>
        <end position="201"/>
    </location>
</feature>
<evidence type="ECO:0000259" key="11">
    <source>
        <dbReference type="PROSITE" id="PS51706"/>
    </source>
</evidence>
<dbReference type="GO" id="GO:0005525">
    <property type="term" value="F:GTP binding"/>
    <property type="evidence" value="ECO:0007669"/>
    <property type="project" value="UniProtKB-UniRule"/>
</dbReference>
<evidence type="ECO:0000256" key="9">
    <source>
        <dbReference type="ARBA" id="ARBA00023306"/>
    </source>
</evidence>
<dbReference type="Pfam" id="PF01926">
    <property type="entry name" value="MMR_HSR1"/>
    <property type="match status" value="1"/>
</dbReference>
<keyword evidence="3 10" id="KW-0132">Cell division</keyword>
<dbReference type="GO" id="GO:0000917">
    <property type="term" value="P:division septum assembly"/>
    <property type="evidence" value="ECO:0007669"/>
    <property type="project" value="UniProtKB-KW"/>
</dbReference>